<keyword evidence="1 2" id="KW-0103">Bromodomain</keyword>
<name>A0A0L0S419_ALLM3</name>
<dbReference type="SMART" id="SM00297">
    <property type="entry name" value="BROMO"/>
    <property type="match status" value="1"/>
</dbReference>
<evidence type="ECO:0000256" key="2">
    <source>
        <dbReference type="PROSITE-ProRule" id="PRU00035"/>
    </source>
</evidence>
<dbReference type="STRING" id="578462.A0A0L0S419"/>
<dbReference type="PROSITE" id="PS50014">
    <property type="entry name" value="BROMODOMAIN_2"/>
    <property type="match status" value="1"/>
</dbReference>
<dbReference type="InterPro" id="IPR036427">
    <property type="entry name" value="Bromodomain-like_sf"/>
</dbReference>
<dbReference type="InterPro" id="IPR050935">
    <property type="entry name" value="Bromo_chromatin_reader"/>
</dbReference>
<dbReference type="VEuPathDB" id="FungiDB:AMAG_18033"/>
<dbReference type="GO" id="GO:0000785">
    <property type="term" value="C:chromatin"/>
    <property type="evidence" value="ECO:0007669"/>
    <property type="project" value="TreeGrafter"/>
</dbReference>
<reference evidence="5 6" key="1">
    <citation type="submission" date="2009-11" db="EMBL/GenBank/DDBJ databases">
        <title>Annotation of Allomyces macrogynus ATCC 38327.</title>
        <authorList>
            <consortium name="The Broad Institute Genome Sequencing Platform"/>
            <person name="Russ C."/>
            <person name="Cuomo C."/>
            <person name="Burger G."/>
            <person name="Gray M.W."/>
            <person name="Holland P.W.H."/>
            <person name="King N."/>
            <person name="Lang F.B.F."/>
            <person name="Roger A.J."/>
            <person name="Ruiz-Trillo I."/>
            <person name="Young S.K."/>
            <person name="Zeng Q."/>
            <person name="Gargeya S."/>
            <person name="Fitzgerald M."/>
            <person name="Haas B."/>
            <person name="Abouelleil A."/>
            <person name="Alvarado L."/>
            <person name="Arachchi H.M."/>
            <person name="Berlin A."/>
            <person name="Chapman S.B."/>
            <person name="Gearin G."/>
            <person name="Goldberg J."/>
            <person name="Griggs A."/>
            <person name="Gujja S."/>
            <person name="Hansen M."/>
            <person name="Heiman D."/>
            <person name="Howarth C."/>
            <person name="Larimer J."/>
            <person name="Lui A."/>
            <person name="MacDonald P.J.P."/>
            <person name="McCowen C."/>
            <person name="Montmayeur A."/>
            <person name="Murphy C."/>
            <person name="Neiman D."/>
            <person name="Pearson M."/>
            <person name="Priest M."/>
            <person name="Roberts A."/>
            <person name="Saif S."/>
            <person name="Shea T."/>
            <person name="Sisk P."/>
            <person name="Stolte C."/>
            <person name="Sykes S."/>
            <person name="Wortman J."/>
            <person name="Nusbaum C."/>
            <person name="Birren B."/>
        </authorList>
    </citation>
    <scope>NUCLEOTIDE SEQUENCE [LARGE SCALE GENOMIC DNA]</scope>
    <source>
        <strain evidence="5 6">ATCC 38327</strain>
    </source>
</reference>
<evidence type="ECO:0000313" key="5">
    <source>
        <dbReference type="EMBL" id="KNE57302.1"/>
    </source>
</evidence>
<dbReference type="Proteomes" id="UP000054350">
    <property type="component" value="Unassembled WGS sequence"/>
</dbReference>
<organism evidence="5 6">
    <name type="scientific">Allomyces macrogynus (strain ATCC 38327)</name>
    <name type="common">Allomyces javanicus var. macrogynus</name>
    <dbReference type="NCBI Taxonomy" id="578462"/>
    <lineage>
        <taxon>Eukaryota</taxon>
        <taxon>Fungi</taxon>
        <taxon>Fungi incertae sedis</taxon>
        <taxon>Blastocladiomycota</taxon>
        <taxon>Blastocladiomycetes</taxon>
        <taxon>Blastocladiales</taxon>
        <taxon>Blastocladiaceae</taxon>
        <taxon>Allomyces</taxon>
    </lineage>
</organism>
<feature type="region of interest" description="Disordered" evidence="3">
    <location>
        <begin position="1"/>
        <end position="72"/>
    </location>
</feature>
<feature type="domain" description="Bromo" evidence="4">
    <location>
        <begin position="168"/>
        <end position="240"/>
    </location>
</feature>
<dbReference type="Gene3D" id="1.20.920.10">
    <property type="entry name" value="Bromodomain-like"/>
    <property type="match status" value="1"/>
</dbReference>
<dbReference type="Pfam" id="PF00439">
    <property type="entry name" value="Bromodomain"/>
    <property type="match status" value="1"/>
</dbReference>
<evidence type="ECO:0000313" key="6">
    <source>
        <dbReference type="Proteomes" id="UP000054350"/>
    </source>
</evidence>
<accession>A0A0L0S419</accession>
<feature type="compositionally biased region" description="Low complexity" evidence="3">
    <location>
        <begin position="10"/>
        <end position="24"/>
    </location>
</feature>
<evidence type="ECO:0000256" key="1">
    <source>
        <dbReference type="ARBA" id="ARBA00023117"/>
    </source>
</evidence>
<gene>
    <name evidence="5" type="ORF">AMAG_18033</name>
</gene>
<dbReference type="EMBL" id="GG745331">
    <property type="protein sequence ID" value="KNE57302.1"/>
    <property type="molecule type" value="Genomic_DNA"/>
</dbReference>
<dbReference type="PANTHER" id="PTHR22880:SF225">
    <property type="entry name" value="BROMODOMAIN-CONTAINING PROTEIN BET-1-RELATED"/>
    <property type="match status" value="1"/>
</dbReference>
<dbReference type="SUPFAM" id="SSF47370">
    <property type="entry name" value="Bromodomain"/>
    <property type="match status" value="1"/>
</dbReference>
<evidence type="ECO:0000259" key="4">
    <source>
        <dbReference type="PROSITE" id="PS50014"/>
    </source>
</evidence>
<keyword evidence="6" id="KW-1185">Reference proteome</keyword>
<dbReference type="PANTHER" id="PTHR22880">
    <property type="entry name" value="FALZ-RELATED BROMODOMAIN-CONTAINING PROTEINS"/>
    <property type="match status" value="1"/>
</dbReference>
<dbReference type="eggNOG" id="KOG1474">
    <property type="taxonomic scope" value="Eukaryota"/>
</dbReference>
<dbReference type="PRINTS" id="PR00503">
    <property type="entry name" value="BROMODOMAIN"/>
</dbReference>
<dbReference type="GO" id="GO:0005634">
    <property type="term" value="C:nucleus"/>
    <property type="evidence" value="ECO:0007669"/>
    <property type="project" value="TreeGrafter"/>
</dbReference>
<reference evidence="6" key="2">
    <citation type="submission" date="2009-11" db="EMBL/GenBank/DDBJ databases">
        <title>The Genome Sequence of Allomyces macrogynus strain ATCC 38327.</title>
        <authorList>
            <consortium name="The Broad Institute Genome Sequencing Platform"/>
            <person name="Russ C."/>
            <person name="Cuomo C."/>
            <person name="Shea T."/>
            <person name="Young S.K."/>
            <person name="Zeng Q."/>
            <person name="Koehrsen M."/>
            <person name="Haas B."/>
            <person name="Borodovsky M."/>
            <person name="Guigo R."/>
            <person name="Alvarado L."/>
            <person name="Berlin A."/>
            <person name="Borenstein D."/>
            <person name="Chen Z."/>
            <person name="Engels R."/>
            <person name="Freedman E."/>
            <person name="Gellesch M."/>
            <person name="Goldberg J."/>
            <person name="Griggs A."/>
            <person name="Gujja S."/>
            <person name="Heiman D."/>
            <person name="Hepburn T."/>
            <person name="Howarth C."/>
            <person name="Jen D."/>
            <person name="Larson L."/>
            <person name="Lewis B."/>
            <person name="Mehta T."/>
            <person name="Park D."/>
            <person name="Pearson M."/>
            <person name="Roberts A."/>
            <person name="Saif S."/>
            <person name="Shenoy N."/>
            <person name="Sisk P."/>
            <person name="Stolte C."/>
            <person name="Sykes S."/>
            <person name="Walk T."/>
            <person name="White J."/>
            <person name="Yandava C."/>
            <person name="Burger G."/>
            <person name="Gray M.W."/>
            <person name="Holland P.W.H."/>
            <person name="King N."/>
            <person name="Lang F.B.F."/>
            <person name="Roger A.J."/>
            <person name="Ruiz-Trillo I."/>
            <person name="Lander E."/>
            <person name="Nusbaum C."/>
        </authorList>
    </citation>
    <scope>NUCLEOTIDE SEQUENCE [LARGE SCALE GENOMIC DNA]</scope>
    <source>
        <strain evidence="6">ATCC 38327</strain>
    </source>
</reference>
<dbReference type="AlphaFoldDB" id="A0A0L0S419"/>
<dbReference type="GO" id="GO:0006338">
    <property type="term" value="P:chromatin remodeling"/>
    <property type="evidence" value="ECO:0007669"/>
    <property type="project" value="TreeGrafter"/>
</dbReference>
<sequence>MPVLPMLSPSSARNGANGNASAADMDVDVDDDGGDRVPNSHRRELNASNSSARPPPTAVPPYAGHDPNGTTGYDSPHAIPVGIYSPFTALSSRGSSPDVSAAVSVKSDPGLPVAPTPAVPTALTAPPPVAAVPSAAAAAGVASVPRDTDKPMSMAQFKHALSMLRAIKRLKDAHIFLDPVDPVKLNIPDYPLIITHPMDLSTMERRLTTRAYATIDQLVADFNLMLDNCIKYNGPQSVFATMANNVRPVV</sequence>
<proteinExistence type="predicted"/>
<dbReference type="GO" id="GO:0006355">
    <property type="term" value="P:regulation of DNA-templated transcription"/>
    <property type="evidence" value="ECO:0007669"/>
    <property type="project" value="TreeGrafter"/>
</dbReference>
<dbReference type="InterPro" id="IPR001487">
    <property type="entry name" value="Bromodomain"/>
</dbReference>
<protein>
    <recommendedName>
        <fullName evidence="4">Bromo domain-containing protein</fullName>
    </recommendedName>
</protein>
<dbReference type="OrthoDB" id="784962at2759"/>
<evidence type="ECO:0000256" key="3">
    <source>
        <dbReference type="SAM" id="MobiDB-lite"/>
    </source>
</evidence>